<feature type="transmembrane region" description="Helical" evidence="1">
    <location>
        <begin position="87"/>
        <end position="110"/>
    </location>
</feature>
<accession>A0A835RX16</accession>
<evidence type="ECO:0000259" key="2">
    <source>
        <dbReference type="Pfam" id="PF12215"/>
    </source>
</evidence>
<dbReference type="PANTHER" id="PTHR12654:SF3">
    <property type="entry name" value="NON-LYSOSOMAL GLUCOSYLCERAMIDASE"/>
    <property type="match status" value="1"/>
</dbReference>
<reference evidence="3 4" key="1">
    <citation type="journal article" date="2020" name="Nat. Food">
        <title>A phased Vanilla planifolia genome enables genetic improvement of flavour and production.</title>
        <authorList>
            <person name="Hasing T."/>
            <person name="Tang H."/>
            <person name="Brym M."/>
            <person name="Khazi F."/>
            <person name="Huang T."/>
            <person name="Chambers A.H."/>
        </authorList>
    </citation>
    <scope>NUCLEOTIDE SEQUENCE [LARGE SCALE GENOMIC DNA]</scope>
    <source>
        <tissue evidence="3">Leaf</tissue>
    </source>
</reference>
<keyword evidence="1" id="KW-1133">Transmembrane helix</keyword>
<keyword evidence="1" id="KW-0472">Membrane</keyword>
<feature type="domain" description="Glycosyl-hydrolase family 116 N-terminal" evidence="2">
    <location>
        <begin position="121"/>
        <end position="196"/>
    </location>
</feature>
<name>A0A835RX16_VANPL</name>
<gene>
    <name evidence="3" type="ORF">HPP92_004540</name>
</gene>
<dbReference type="InterPro" id="IPR052566">
    <property type="entry name" value="Non-lysos_glucosylceramidase"/>
</dbReference>
<keyword evidence="1" id="KW-0812">Transmembrane</keyword>
<evidence type="ECO:0000256" key="1">
    <source>
        <dbReference type="SAM" id="Phobius"/>
    </source>
</evidence>
<keyword evidence="4" id="KW-1185">Reference proteome</keyword>
<comment type="caution">
    <text evidence="3">The sequence shown here is derived from an EMBL/GenBank/DDBJ whole genome shotgun (WGS) entry which is preliminary data.</text>
</comment>
<dbReference type="AlphaFoldDB" id="A0A835RX16"/>
<dbReference type="InterPro" id="IPR024462">
    <property type="entry name" value="GH116_N"/>
</dbReference>
<protein>
    <recommendedName>
        <fullName evidence="2">Glycosyl-hydrolase family 116 N-terminal domain-containing protein</fullName>
    </recommendedName>
</protein>
<proteinExistence type="predicted"/>
<dbReference type="GO" id="GO:0008422">
    <property type="term" value="F:beta-glucosidase activity"/>
    <property type="evidence" value="ECO:0007669"/>
    <property type="project" value="TreeGrafter"/>
</dbReference>
<organism evidence="3 4">
    <name type="scientific">Vanilla planifolia</name>
    <name type="common">Vanilla</name>
    <dbReference type="NCBI Taxonomy" id="51239"/>
    <lineage>
        <taxon>Eukaryota</taxon>
        <taxon>Viridiplantae</taxon>
        <taxon>Streptophyta</taxon>
        <taxon>Embryophyta</taxon>
        <taxon>Tracheophyta</taxon>
        <taxon>Spermatophyta</taxon>
        <taxon>Magnoliopsida</taxon>
        <taxon>Liliopsida</taxon>
        <taxon>Asparagales</taxon>
        <taxon>Orchidaceae</taxon>
        <taxon>Vanilloideae</taxon>
        <taxon>Vanilleae</taxon>
        <taxon>Vanilla</taxon>
    </lineage>
</organism>
<sequence length="205" mass="23271">MRLGKHIIEETVKDRTTMMFEEREIATCIEEANPKERNMEEYGERFILPNDGVDHPISMISSSLRAGSLSPSFSVQFIKHKGVMQKLVGLFVGGFGLALGDLHILGNLFYQTKFGGGRTVFISRHDGKDTHCIVPRQFRKTLKSSSISGIGYWNWNLSGQKSTYHALYPRSWTVYDGEPDPDLKKHVDRSHPLFPTIIKKAVFLL</sequence>
<feature type="non-terminal residue" evidence="3">
    <location>
        <position position="205"/>
    </location>
</feature>
<evidence type="ECO:0000313" key="4">
    <source>
        <dbReference type="Proteomes" id="UP000636800"/>
    </source>
</evidence>
<dbReference type="Pfam" id="PF12215">
    <property type="entry name" value="Glyco_hydr_116N"/>
    <property type="match status" value="1"/>
</dbReference>
<dbReference type="PANTHER" id="PTHR12654">
    <property type="entry name" value="BILE ACID BETA-GLUCOSIDASE-RELATED"/>
    <property type="match status" value="1"/>
</dbReference>
<evidence type="ECO:0000313" key="3">
    <source>
        <dbReference type="EMBL" id="KAG0499849.1"/>
    </source>
</evidence>
<dbReference type="EMBL" id="JADCNL010000001">
    <property type="protein sequence ID" value="KAG0499849.1"/>
    <property type="molecule type" value="Genomic_DNA"/>
</dbReference>
<dbReference type="Proteomes" id="UP000636800">
    <property type="component" value="Chromosome 1"/>
</dbReference>